<feature type="non-terminal residue" evidence="3">
    <location>
        <position position="1"/>
    </location>
</feature>
<evidence type="ECO:0000259" key="1">
    <source>
        <dbReference type="Pfam" id="PF17803"/>
    </source>
</evidence>
<comment type="caution">
    <text evidence="3">The sequence shown here is derived from an EMBL/GenBank/DDBJ whole genome shotgun (WGS) entry which is preliminary data.</text>
</comment>
<evidence type="ECO:0000313" key="3">
    <source>
        <dbReference type="EMBL" id="MBJ7540043.1"/>
    </source>
</evidence>
<dbReference type="EMBL" id="JAEMNX010000046">
    <property type="protein sequence ID" value="MBJ7540043.1"/>
    <property type="molecule type" value="Genomic_DNA"/>
</dbReference>
<dbReference type="Pfam" id="PF17803">
    <property type="entry name" value="Cadherin_4"/>
    <property type="match status" value="2"/>
</dbReference>
<dbReference type="Gene3D" id="2.60.40.2810">
    <property type="match status" value="1"/>
</dbReference>
<feature type="domain" description="RapA2 cadherin-like" evidence="1">
    <location>
        <begin position="3"/>
        <end position="44"/>
    </location>
</feature>
<dbReference type="Proteomes" id="UP000628710">
    <property type="component" value="Unassembled WGS sequence"/>
</dbReference>
<dbReference type="InterPro" id="IPR040853">
    <property type="entry name" value="RapA2_cadherin-like"/>
</dbReference>
<dbReference type="InterPro" id="IPR041690">
    <property type="entry name" value="Cadherin_5"/>
</dbReference>
<protein>
    <submittedName>
        <fullName evidence="3">VCBS domain-containing protein</fullName>
    </submittedName>
</protein>
<keyword evidence="4" id="KW-1185">Reference proteome</keyword>
<reference evidence="3" key="1">
    <citation type="submission" date="2020-12" db="EMBL/GenBank/DDBJ databases">
        <title>Marinomonas arctica sp. nov., a psychrotolerant bacterium isolated from the Arctic.</title>
        <authorList>
            <person name="Zhang Y."/>
        </authorList>
    </citation>
    <scope>NUCLEOTIDE SEQUENCE</scope>
    <source>
        <strain evidence="3">C1424</strain>
    </source>
</reference>
<accession>A0A934JSP7</accession>
<dbReference type="InterPro" id="IPR013783">
    <property type="entry name" value="Ig-like_fold"/>
</dbReference>
<feature type="non-terminal residue" evidence="3">
    <location>
        <position position="399"/>
    </location>
</feature>
<feature type="domain" description="RapA2 cadherin-like" evidence="1">
    <location>
        <begin position="74"/>
        <end position="143"/>
    </location>
</feature>
<evidence type="ECO:0000313" key="4">
    <source>
        <dbReference type="Proteomes" id="UP000628710"/>
    </source>
</evidence>
<organism evidence="3 4">
    <name type="scientific">Marinomonas transparens</name>
    <dbReference type="NCBI Taxonomy" id="2795388"/>
    <lineage>
        <taxon>Bacteria</taxon>
        <taxon>Pseudomonadati</taxon>
        <taxon>Pseudomonadota</taxon>
        <taxon>Gammaproteobacteria</taxon>
        <taxon>Oceanospirillales</taxon>
        <taxon>Oceanospirillaceae</taxon>
        <taxon>Marinomonas</taxon>
    </lineage>
</organism>
<dbReference type="Gene3D" id="2.60.40.10">
    <property type="entry name" value="Immunoglobulins"/>
    <property type="match status" value="2"/>
</dbReference>
<gene>
    <name evidence="3" type="ORF">I8J31_20450</name>
</gene>
<dbReference type="NCBIfam" id="TIGR01965">
    <property type="entry name" value="VCBS_repeat"/>
    <property type="match status" value="2"/>
</dbReference>
<dbReference type="AlphaFoldDB" id="A0A934JSP7"/>
<evidence type="ECO:0000259" key="2">
    <source>
        <dbReference type="Pfam" id="PF17892"/>
    </source>
</evidence>
<feature type="domain" description="Cadherin-like" evidence="2">
    <location>
        <begin position="284"/>
        <end position="374"/>
    </location>
</feature>
<proteinExistence type="predicted"/>
<name>A0A934JSP7_9GAMM</name>
<dbReference type="Pfam" id="PF17892">
    <property type="entry name" value="Cadherin_5"/>
    <property type="match status" value="1"/>
</dbReference>
<dbReference type="RefSeq" id="WP_199470436.1">
    <property type="nucleotide sequence ID" value="NZ_JAEMNX010000046.1"/>
</dbReference>
<dbReference type="InterPro" id="IPR010221">
    <property type="entry name" value="VCBS_dom"/>
</dbReference>
<sequence>DAPLSWSGTLTATDVDNEDNTFIAKTTIGENGTFSVDANGEWTFNANSAFDELNVGESAVEEFTVTTAGGTEQVVTMTITGTNDGAVIGGDTSVTASETDTALTLNGALTSSDVDNADNTFTPNTIYGKHGKFNIDTDGNWTFNAYGTFDEMSVGQSREETFEVTSVDGTKQDVTVTINGTNDAPEIVVTTVTAFNENEATVGTIVANFHISDAEDGVSSFGFTPGSNDAGYYSLHGDSKVVLTQAGVDAVNNGVVLPKVSITTIDTGGLTAVGSVTPTYIAQNDAPVAEADIASGTQDGGVITINVLANDSDVDGDMLTIIGATVPAEQGTVAIVDGQLEFTPADNFHGEATISYTISDGTVTDTADVTVTVTDNVIATPSITLESTGDDGVYNAAEL</sequence>